<comment type="caution">
    <text evidence="7">The sequence shown here is derived from an EMBL/GenBank/DDBJ whole genome shotgun (WGS) entry which is preliminary data.</text>
</comment>
<evidence type="ECO:0000313" key="7">
    <source>
        <dbReference type="EMBL" id="GAA2625551.1"/>
    </source>
</evidence>
<dbReference type="Gene3D" id="3.40.50.300">
    <property type="entry name" value="P-loop containing nucleotide triphosphate hydrolases"/>
    <property type="match status" value="1"/>
</dbReference>
<accession>A0ABN3QFZ7</accession>
<evidence type="ECO:0000256" key="2">
    <source>
        <dbReference type="ARBA" id="ARBA00022448"/>
    </source>
</evidence>
<dbReference type="InterPro" id="IPR003593">
    <property type="entry name" value="AAA+_ATPase"/>
</dbReference>
<evidence type="ECO:0000259" key="6">
    <source>
        <dbReference type="PROSITE" id="PS50893"/>
    </source>
</evidence>
<dbReference type="SUPFAM" id="SSF52540">
    <property type="entry name" value="P-loop containing nucleoside triphosphate hydrolases"/>
    <property type="match status" value="1"/>
</dbReference>
<keyword evidence="5" id="KW-0029">Amino-acid transport</keyword>
<dbReference type="InterPro" id="IPR003439">
    <property type="entry name" value="ABC_transporter-like_ATP-bd"/>
</dbReference>
<dbReference type="InterPro" id="IPR052156">
    <property type="entry name" value="BCAA_Transport_ATP-bd_LivF"/>
</dbReference>
<dbReference type="PANTHER" id="PTHR43820">
    <property type="entry name" value="HIGH-AFFINITY BRANCHED-CHAIN AMINO ACID TRANSPORT ATP-BINDING PROTEIN LIVF"/>
    <property type="match status" value="1"/>
</dbReference>
<comment type="similarity">
    <text evidence="1">Belongs to the ABC transporter superfamily.</text>
</comment>
<dbReference type="PANTHER" id="PTHR43820:SF4">
    <property type="entry name" value="HIGH-AFFINITY BRANCHED-CHAIN AMINO ACID TRANSPORT ATP-BINDING PROTEIN LIVF"/>
    <property type="match status" value="1"/>
</dbReference>
<dbReference type="InterPro" id="IPR027417">
    <property type="entry name" value="P-loop_NTPase"/>
</dbReference>
<keyword evidence="3" id="KW-0547">Nucleotide-binding</keyword>
<dbReference type="GO" id="GO:0005524">
    <property type="term" value="F:ATP binding"/>
    <property type="evidence" value="ECO:0007669"/>
    <property type="project" value="UniProtKB-KW"/>
</dbReference>
<dbReference type="PROSITE" id="PS50893">
    <property type="entry name" value="ABC_TRANSPORTER_2"/>
    <property type="match status" value="1"/>
</dbReference>
<dbReference type="CDD" id="cd03224">
    <property type="entry name" value="ABC_TM1139_LivF_branched"/>
    <property type="match status" value="1"/>
</dbReference>
<reference evidence="7 8" key="1">
    <citation type="journal article" date="2019" name="Int. J. Syst. Evol. Microbiol.">
        <title>The Global Catalogue of Microorganisms (GCM) 10K type strain sequencing project: providing services to taxonomists for standard genome sequencing and annotation.</title>
        <authorList>
            <consortium name="The Broad Institute Genomics Platform"/>
            <consortium name="The Broad Institute Genome Sequencing Center for Infectious Disease"/>
            <person name="Wu L."/>
            <person name="Ma J."/>
        </authorList>
    </citation>
    <scope>NUCLEOTIDE SEQUENCE [LARGE SCALE GENOMIC DNA]</scope>
    <source>
        <strain evidence="7 8">JCM 6833</strain>
    </source>
</reference>
<keyword evidence="4 7" id="KW-0067">ATP-binding</keyword>
<keyword evidence="2" id="KW-0813">Transport</keyword>
<evidence type="ECO:0000256" key="4">
    <source>
        <dbReference type="ARBA" id="ARBA00022840"/>
    </source>
</evidence>
<sequence length="238" mass="25421">MTDQTPAPPSLDIRGLSAGYFGAAVVRDLTLTVGPGEVVALLGPNGAGKSTTLRAISRTLTPMTGTVTLNGRDVTGHRPQDIARAGLVHMSERRGIFYGLTVEEHLRLHKLDPATGYGYFPELKALRYRRAGLLSGGEQQMLGLARALARRPAVLMIDELSKGLAPVIVERLIPVVRRYADESGAGVLLVEQQVQLALQVADRGYVLAHGELVEHDTAANLLADRDVLVSSYLGAATP</sequence>
<dbReference type="InterPro" id="IPR017871">
    <property type="entry name" value="ABC_transporter-like_CS"/>
</dbReference>
<evidence type="ECO:0000256" key="1">
    <source>
        <dbReference type="ARBA" id="ARBA00005417"/>
    </source>
</evidence>
<evidence type="ECO:0000256" key="3">
    <source>
        <dbReference type="ARBA" id="ARBA00022741"/>
    </source>
</evidence>
<organism evidence="7 8">
    <name type="scientific">Actinomadura fulvescens</name>
    <dbReference type="NCBI Taxonomy" id="46160"/>
    <lineage>
        <taxon>Bacteria</taxon>
        <taxon>Bacillati</taxon>
        <taxon>Actinomycetota</taxon>
        <taxon>Actinomycetes</taxon>
        <taxon>Streptosporangiales</taxon>
        <taxon>Thermomonosporaceae</taxon>
        <taxon>Actinomadura</taxon>
    </lineage>
</organism>
<keyword evidence="8" id="KW-1185">Reference proteome</keyword>
<evidence type="ECO:0000256" key="5">
    <source>
        <dbReference type="ARBA" id="ARBA00022970"/>
    </source>
</evidence>
<dbReference type="RefSeq" id="WP_344547039.1">
    <property type="nucleotide sequence ID" value="NZ_BAAATD010000012.1"/>
</dbReference>
<evidence type="ECO:0000313" key="8">
    <source>
        <dbReference type="Proteomes" id="UP001501509"/>
    </source>
</evidence>
<dbReference type="PROSITE" id="PS00211">
    <property type="entry name" value="ABC_TRANSPORTER_1"/>
    <property type="match status" value="1"/>
</dbReference>
<protein>
    <submittedName>
        <fullName evidence="7">ABC transporter ATP-binding protein</fullName>
    </submittedName>
</protein>
<dbReference type="Pfam" id="PF00005">
    <property type="entry name" value="ABC_tran"/>
    <property type="match status" value="1"/>
</dbReference>
<dbReference type="Proteomes" id="UP001501509">
    <property type="component" value="Unassembled WGS sequence"/>
</dbReference>
<gene>
    <name evidence="7" type="ORF">GCM10010411_72840</name>
</gene>
<feature type="domain" description="ABC transporter" evidence="6">
    <location>
        <begin position="11"/>
        <end position="234"/>
    </location>
</feature>
<dbReference type="SMART" id="SM00382">
    <property type="entry name" value="AAA"/>
    <property type="match status" value="1"/>
</dbReference>
<dbReference type="EMBL" id="BAAATD010000012">
    <property type="protein sequence ID" value="GAA2625551.1"/>
    <property type="molecule type" value="Genomic_DNA"/>
</dbReference>
<name>A0ABN3QFZ7_9ACTN</name>
<proteinExistence type="inferred from homology"/>